<dbReference type="OrthoDB" id="3361009at2759"/>
<feature type="region of interest" description="Disordered" evidence="1">
    <location>
        <begin position="97"/>
        <end position="124"/>
    </location>
</feature>
<comment type="caution">
    <text evidence="2">The sequence shown here is derived from an EMBL/GenBank/DDBJ whole genome shotgun (WGS) entry which is preliminary data.</text>
</comment>
<proteinExistence type="predicted"/>
<organism evidence="2 3">
    <name type="scientific">Coprinopsis cinerea (strain Okayama-7 / 130 / ATCC MYA-4618 / FGSC 9003)</name>
    <name type="common">Inky cap fungus</name>
    <name type="synonym">Hormographiella aspergillata</name>
    <dbReference type="NCBI Taxonomy" id="240176"/>
    <lineage>
        <taxon>Eukaryota</taxon>
        <taxon>Fungi</taxon>
        <taxon>Dikarya</taxon>
        <taxon>Basidiomycota</taxon>
        <taxon>Agaricomycotina</taxon>
        <taxon>Agaricomycetes</taxon>
        <taxon>Agaricomycetidae</taxon>
        <taxon>Agaricales</taxon>
        <taxon>Agaricineae</taxon>
        <taxon>Psathyrellaceae</taxon>
        <taxon>Coprinopsis</taxon>
    </lineage>
</organism>
<accession>A8NS19</accession>
<feature type="compositionally biased region" description="Basic and acidic residues" evidence="1">
    <location>
        <begin position="113"/>
        <end position="124"/>
    </location>
</feature>
<evidence type="ECO:0000313" key="2">
    <source>
        <dbReference type="EMBL" id="EAU85979.2"/>
    </source>
</evidence>
<dbReference type="EMBL" id="AACS02000008">
    <property type="protein sequence ID" value="EAU85979.2"/>
    <property type="molecule type" value="Genomic_DNA"/>
</dbReference>
<dbReference type="RefSeq" id="XP_001835914.2">
    <property type="nucleotide sequence ID" value="XM_001835862.2"/>
</dbReference>
<gene>
    <name evidence="2" type="ORF">CC1G_03002</name>
</gene>
<dbReference type="HOGENOM" id="CLU_156017_0_0_1"/>
<dbReference type="AlphaFoldDB" id="A8NS19"/>
<feature type="compositionally biased region" description="Basic and acidic residues" evidence="1">
    <location>
        <begin position="56"/>
        <end position="69"/>
    </location>
</feature>
<feature type="compositionally biased region" description="Polar residues" evidence="1">
    <location>
        <begin position="44"/>
        <end position="53"/>
    </location>
</feature>
<dbReference type="Proteomes" id="UP000001861">
    <property type="component" value="Unassembled WGS sequence"/>
</dbReference>
<reference evidence="2 3" key="1">
    <citation type="journal article" date="2010" name="Proc. Natl. Acad. Sci. U.S.A.">
        <title>Insights into evolution of multicellular fungi from the assembled chromosomes of the mushroom Coprinopsis cinerea (Coprinus cinereus).</title>
        <authorList>
            <person name="Stajich J.E."/>
            <person name="Wilke S.K."/>
            <person name="Ahren D."/>
            <person name="Au C.H."/>
            <person name="Birren B.W."/>
            <person name="Borodovsky M."/>
            <person name="Burns C."/>
            <person name="Canback B."/>
            <person name="Casselton L.A."/>
            <person name="Cheng C.K."/>
            <person name="Deng J."/>
            <person name="Dietrich F.S."/>
            <person name="Fargo D.C."/>
            <person name="Farman M.L."/>
            <person name="Gathman A.C."/>
            <person name="Goldberg J."/>
            <person name="Guigo R."/>
            <person name="Hoegger P.J."/>
            <person name="Hooker J.B."/>
            <person name="Huggins A."/>
            <person name="James T.Y."/>
            <person name="Kamada T."/>
            <person name="Kilaru S."/>
            <person name="Kodira C."/>
            <person name="Kues U."/>
            <person name="Kupfer D."/>
            <person name="Kwan H.S."/>
            <person name="Lomsadze A."/>
            <person name="Li W."/>
            <person name="Lilly W.W."/>
            <person name="Ma L.J."/>
            <person name="Mackey A.J."/>
            <person name="Manning G."/>
            <person name="Martin F."/>
            <person name="Muraguchi H."/>
            <person name="Natvig D.O."/>
            <person name="Palmerini H."/>
            <person name="Ramesh M.A."/>
            <person name="Rehmeyer C.J."/>
            <person name="Roe B.A."/>
            <person name="Shenoy N."/>
            <person name="Stanke M."/>
            <person name="Ter-Hovhannisyan V."/>
            <person name="Tunlid A."/>
            <person name="Velagapudi R."/>
            <person name="Vision T.J."/>
            <person name="Zeng Q."/>
            <person name="Zolan M.E."/>
            <person name="Pukkila P.J."/>
        </authorList>
    </citation>
    <scope>NUCLEOTIDE SEQUENCE [LARGE SCALE GENOMIC DNA]</scope>
    <source>
        <strain evidence="3">Okayama-7 / 130 / ATCC MYA-4618 / FGSC 9003</strain>
    </source>
</reference>
<dbReference type="KEGG" id="cci:CC1G_03002"/>
<sequence length="124" mass="13212">MPVTAQQERITRTHGSTNLESGEFRASPPSEIVPGVQGGHVDTAPQQASTQPGDGSEVRVSRASDDRSKGLSGTFNGNIPFKERVVGGAQKIRGTVLGKPDLKEHGQAILDGRTTHEADKQKRD</sequence>
<feature type="region of interest" description="Disordered" evidence="1">
    <location>
        <begin position="1"/>
        <end position="80"/>
    </location>
</feature>
<evidence type="ECO:0000256" key="1">
    <source>
        <dbReference type="SAM" id="MobiDB-lite"/>
    </source>
</evidence>
<feature type="compositionally biased region" description="Polar residues" evidence="1">
    <location>
        <begin position="1"/>
        <end position="20"/>
    </location>
</feature>
<name>A8NS19_COPC7</name>
<dbReference type="eggNOG" id="ENOG502T0N0">
    <property type="taxonomic scope" value="Eukaryota"/>
</dbReference>
<dbReference type="InParanoid" id="A8NS19"/>
<protein>
    <submittedName>
        <fullName evidence="2">Uncharacterized protein</fullName>
    </submittedName>
</protein>
<dbReference type="GeneID" id="6012451"/>
<evidence type="ECO:0000313" key="3">
    <source>
        <dbReference type="Proteomes" id="UP000001861"/>
    </source>
</evidence>
<keyword evidence="3" id="KW-1185">Reference proteome</keyword>
<dbReference type="VEuPathDB" id="FungiDB:CC1G_03002"/>
<dbReference type="OMA" id="QAPFKER"/>